<dbReference type="AlphaFoldDB" id="A0A9Q0Z8J5"/>
<organism evidence="3 4">
    <name type="scientific">Salix viminalis</name>
    <name type="common">Common osier</name>
    <name type="synonym">Basket willow</name>
    <dbReference type="NCBI Taxonomy" id="40686"/>
    <lineage>
        <taxon>Eukaryota</taxon>
        <taxon>Viridiplantae</taxon>
        <taxon>Streptophyta</taxon>
        <taxon>Embryophyta</taxon>
        <taxon>Tracheophyta</taxon>
        <taxon>Spermatophyta</taxon>
        <taxon>Magnoliopsida</taxon>
        <taxon>eudicotyledons</taxon>
        <taxon>Gunneridae</taxon>
        <taxon>Pentapetalae</taxon>
        <taxon>rosids</taxon>
        <taxon>fabids</taxon>
        <taxon>Malpighiales</taxon>
        <taxon>Salicaceae</taxon>
        <taxon>Saliceae</taxon>
        <taxon>Salix</taxon>
    </lineage>
</organism>
<dbReference type="OrthoDB" id="765662at2759"/>
<dbReference type="Pfam" id="PF05627">
    <property type="entry name" value="AvrRpt-cleavage"/>
    <property type="match status" value="1"/>
</dbReference>
<dbReference type="InterPro" id="IPR008700">
    <property type="entry name" value="TypeIII_avirulence_cleave"/>
</dbReference>
<reference evidence="3" key="1">
    <citation type="submission" date="2022-11" db="EMBL/GenBank/DDBJ databases">
        <authorList>
            <person name="Hyden B.L."/>
            <person name="Feng K."/>
            <person name="Yates T."/>
            <person name="Jawdy S."/>
            <person name="Smart L.B."/>
            <person name="Muchero W."/>
        </authorList>
    </citation>
    <scope>NUCLEOTIDE SEQUENCE</scope>
    <source>
        <tissue evidence="3">Shoot tip</tissue>
    </source>
</reference>
<evidence type="ECO:0000313" key="4">
    <source>
        <dbReference type="Proteomes" id="UP001151529"/>
    </source>
</evidence>
<evidence type="ECO:0000313" key="3">
    <source>
        <dbReference type="EMBL" id="KAJ6725250.1"/>
    </source>
</evidence>
<proteinExistence type="predicted"/>
<keyword evidence="4" id="KW-1185">Reference proteome</keyword>
<feature type="region of interest" description="Disordered" evidence="1">
    <location>
        <begin position="1"/>
        <end position="33"/>
    </location>
</feature>
<accession>A0A9Q0Z8J5</accession>
<sequence>MAVQLGRQHQRAASIPKFGAWDETDPHKSSNQSKKPWKIFLTIKVLLLFLSTGGMSDKMATSASYNLCIRAGDTSFDGRAAMVSHNRTLCQRILET</sequence>
<reference evidence="3" key="2">
    <citation type="journal article" date="2023" name="Int. J. Mol. Sci.">
        <title>De Novo Assembly and Annotation of 11 Diverse Shrub Willow (Salix) Genomes Reveals Novel Gene Organization in Sex-Linked Regions.</title>
        <authorList>
            <person name="Hyden B."/>
            <person name="Feng K."/>
            <person name="Yates T.B."/>
            <person name="Jawdy S."/>
            <person name="Cereghino C."/>
            <person name="Smart L.B."/>
            <person name="Muchero W."/>
        </authorList>
    </citation>
    <scope>NUCLEOTIDE SEQUENCE [LARGE SCALE GENOMIC DNA]</scope>
    <source>
        <tissue evidence="3">Shoot tip</tissue>
    </source>
</reference>
<evidence type="ECO:0000256" key="1">
    <source>
        <dbReference type="SAM" id="MobiDB-lite"/>
    </source>
</evidence>
<name>A0A9Q0Z8J5_SALVM</name>
<dbReference type="EMBL" id="JAPFFL010000005">
    <property type="protein sequence ID" value="KAJ6725250.1"/>
    <property type="molecule type" value="Genomic_DNA"/>
</dbReference>
<protein>
    <recommendedName>
        <fullName evidence="2">RIN4 pathogenic type III effector avirulence factor Avr cleavage site domain-containing protein</fullName>
    </recommendedName>
</protein>
<feature type="domain" description="RIN4 pathogenic type III effector avirulence factor Avr cleavage site" evidence="2">
    <location>
        <begin position="10"/>
        <end position="26"/>
    </location>
</feature>
<gene>
    <name evidence="3" type="ORF">OIU85_023103</name>
</gene>
<comment type="caution">
    <text evidence="3">The sequence shown here is derived from an EMBL/GenBank/DDBJ whole genome shotgun (WGS) entry which is preliminary data.</text>
</comment>
<dbReference type="Proteomes" id="UP001151529">
    <property type="component" value="Chromosome 11"/>
</dbReference>
<evidence type="ECO:0000259" key="2">
    <source>
        <dbReference type="Pfam" id="PF05627"/>
    </source>
</evidence>